<proteinExistence type="predicted"/>
<reference evidence="2 3" key="1">
    <citation type="submission" date="2013-05" db="EMBL/GenBank/DDBJ databases">
        <title>Drechslerella stenobrocha genome reveals carnivorous origination and mechanical trapping mechanism of predatory fungi.</title>
        <authorList>
            <person name="Liu X."/>
            <person name="Zhang W."/>
            <person name="Liu K."/>
        </authorList>
    </citation>
    <scope>NUCLEOTIDE SEQUENCE [LARGE SCALE GENOMIC DNA]</scope>
    <source>
        <strain evidence="2 3">248</strain>
    </source>
</reference>
<dbReference type="AlphaFoldDB" id="W7HSR6"/>
<protein>
    <submittedName>
        <fullName evidence="2">Uncharacterized protein</fullName>
    </submittedName>
</protein>
<dbReference type="HOGENOM" id="CLU_1199800_0_0_1"/>
<name>W7HSR6_9PEZI</name>
<feature type="region of interest" description="Disordered" evidence="1">
    <location>
        <begin position="109"/>
        <end position="137"/>
    </location>
</feature>
<organism evidence="2 3">
    <name type="scientific">Drechslerella stenobrocha 248</name>
    <dbReference type="NCBI Taxonomy" id="1043628"/>
    <lineage>
        <taxon>Eukaryota</taxon>
        <taxon>Fungi</taxon>
        <taxon>Dikarya</taxon>
        <taxon>Ascomycota</taxon>
        <taxon>Pezizomycotina</taxon>
        <taxon>Orbiliomycetes</taxon>
        <taxon>Orbiliales</taxon>
        <taxon>Orbiliaceae</taxon>
        <taxon>Drechslerella</taxon>
    </lineage>
</organism>
<dbReference type="EMBL" id="KI966412">
    <property type="protein sequence ID" value="EWC47101.1"/>
    <property type="molecule type" value="Genomic_DNA"/>
</dbReference>
<dbReference type="Proteomes" id="UP000024837">
    <property type="component" value="Unassembled WGS sequence"/>
</dbReference>
<feature type="compositionally biased region" description="Polar residues" evidence="1">
    <location>
        <begin position="128"/>
        <end position="137"/>
    </location>
</feature>
<evidence type="ECO:0000313" key="2">
    <source>
        <dbReference type="EMBL" id="EWC47101.1"/>
    </source>
</evidence>
<evidence type="ECO:0000313" key="3">
    <source>
        <dbReference type="Proteomes" id="UP000024837"/>
    </source>
</evidence>
<sequence length="231" mass="24610">MAVGRVKRAGQAGAAVLRPLVTTANENWVRRPQANCPLLIPMAAEEEKPPPTEDQAEYGTGTAAPALHRFRTGSAMALRWPCDGCTGTQLALALALALALGSLVRPQGRQAKTERWHTKMGRGKGRSEGSSPPNENTEAIRLQKSNYTKREFTVDGARPHPWEAGAIRAKCTAAVLDTPAAFNSQLSTEEDFGLSGLRADKGCGENKQVLDLGVCHATYTLLSPVIGSLAP</sequence>
<gene>
    <name evidence="2" type="ORF">DRE_03470</name>
</gene>
<accession>W7HSR6</accession>
<evidence type="ECO:0000256" key="1">
    <source>
        <dbReference type="SAM" id="MobiDB-lite"/>
    </source>
</evidence>
<keyword evidence="3" id="KW-1185">Reference proteome</keyword>